<keyword evidence="3" id="KW-1185">Reference proteome</keyword>
<protein>
    <submittedName>
        <fullName evidence="2">Uncharacterized protein</fullName>
    </submittedName>
</protein>
<evidence type="ECO:0000313" key="2">
    <source>
        <dbReference type="EMBL" id="RKO90478.1"/>
    </source>
</evidence>
<accession>A0A4P9WGI3</accession>
<dbReference type="Proteomes" id="UP000269721">
    <property type="component" value="Unassembled WGS sequence"/>
</dbReference>
<reference evidence="3" key="1">
    <citation type="journal article" date="2018" name="Nat. Microbiol.">
        <title>Leveraging single-cell genomics to expand the fungal tree of life.</title>
        <authorList>
            <person name="Ahrendt S.R."/>
            <person name="Quandt C.A."/>
            <person name="Ciobanu D."/>
            <person name="Clum A."/>
            <person name="Salamov A."/>
            <person name="Andreopoulos B."/>
            <person name="Cheng J.F."/>
            <person name="Woyke T."/>
            <person name="Pelin A."/>
            <person name="Henrissat B."/>
            <person name="Reynolds N.K."/>
            <person name="Benny G.L."/>
            <person name="Smith M.E."/>
            <person name="James T.Y."/>
            <person name="Grigoriev I.V."/>
        </authorList>
    </citation>
    <scope>NUCLEOTIDE SEQUENCE [LARGE SCALE GENOMIC DNA]</scope>
</reference>
<gene>
    <name evidence="2" type="ORF">BDK51DRAFT_36590</name>
</gene>
<dbReference type="OrthoDB" id="2099956at2759"/>
<feature type="region of interest" description="Disordered" evidence="1">
    <location>
        <begin position="53"/>
        <end position="103"/>
    </location>
</feature>
<sequence>MSDHGYYRLSVAETLVMGEANRDKLRELEVLVREFMELKKLPEWMKEENLGAGLKNRKEAAGAGSPTPGEVEEVEEEEKEVAKGSAAKGSGRAGREKGRKKKK</sequence>
<dbReference type="EMBL" id="KZ995535">
    <property type="protein sequence ID" value="RKO90478.1"/>
    <property type="molecule type" value="Genomic_DNA"/>
</dbReference>
<evidence type="ECO:0000313" key="3">
    <source>
        <dbReference type="Proteomes" id="UP000269721"/>
    </source>
</evidence>
<organism evidence="2 3">
    <name type="scientific">Blyttiomyces helicus</name>
    <dbReference type="NCBI Taxonomy" id="388810"/>
    <lineage>
        <taxon>Eukaryota</taxon>
        <taxon>Fungi</taxon>
        <taxon>Fungi incertae sedis</taxon>
        <taxon>Chytridiomycota</taxon>
        <taxon>Chytridiomycota incertae sedis</taxon>
        <taxon>Chytridiomycetes</taxon>
        <taxon>Chytridiomycetes incertae sedis</taxon>
        <taxon>Blyttiomyces</taxon>
    </lineage>
</organism>
<name>A0A4P9WGI3_9FUNG</name>
<dbReference type="AlphaFoldDB" id="A0A4P9WGI3"/>
<feature type="compositionally biased region" description="Acidic residues" evidence="1">
    <location>
        <begin position="70"/>
        <end position="79"/>
    </location>
</feature>
<proteinExistence type="predicted"/>
<evidence type="ECO:0000256" key="1">
    <source>
        <dbReference type="SAM" id="MobiDB-lite"/>
    </source>
</evidence>